<comment type="similarity">
    <text evidence="1">Belongs to the protein kinase superfamily. CAMK Ser/Thr protein kinase family. NIM1 subfamily.</text>
</comment>
<evidence type="ECO:0000313" key="10">
    <source>
        <dbReference type="Proteomes" id="UP001516464"/>
    </source>
</evidence>
<reference evidence="9 10" key="1">
    <citation type="submission" date="2019-01" db="EMBL/GenBank/DDBJ databases">
        <title>Genomes sequencing and comparative genomics of infectious freshwater microsporidia, Cucumispora dikerogammari and Thelohania contejeani.</title>
        <authorList>
            <person name="Cormier A."/>
            <person name="Giraud I."/>
            <person name="Wattier R."/>
            <person name="Teixeira M."/>
            <person name="Grandjean F."/>
            <person name="Rigaud T."/>
            <person name="Cordaux R."/>
        </authorList>
    </citation>
    <scope>NUCLEOTIDE SEQUENCE [LARGE SCALE GENOMIC DNA]</scope>
    <source>
        <strain evidence="9">T1</strain>
        <tissue evidence="9">Spores</tissue>
    </source>
</reference>
<keyword evidence="10" id="KW-1185">Reference proteome</keyword>
<dbReference type="PROSITE" id="PS00108">
    <property type="entry name" value="PROTEIN_KINASE_ST"/>
    <property type="match status" value="1"/>
</dbReference>
<name>A0ABQ7I0W6_9MICR</name>
<dbReference type="InterPro" id="IPR017441">
    <property type="entry name" value="Protein_kinase_ATP_BS"/>
</dbReference>
<evidence type="ECO:0000256" key="1">
    <source>
        <dbReference type="ARBA" id="ARBA00010791"/>
    </source>
</evidence>
<dbReference type="InterPro" id="IPR000719">
    <property type="entry name" value="Prot_kinase_dom"/>
</dbReference>
<dbReference type="Proteomes" id="UP001516464">
    <property type="component" value="Unassembled WGS sequence"/>
</dbReference>
<feature type="domain" description="Protein kinase" evidence="8">
    <location>
        <begin position="88"/>
        <end position="345"/>
    </location>
</feature>
<evidence type="ECO:0000313" key="9">
    <source>
        <dbReference type="EMBL" id="KAF7684084.1"/>
    </source>
</evidence>
<accession>A0ABQ7I0W6</accession>
<evidence type="ECO:0000256" key="6">
    <source>
        <dbReference type="ARBA" id="ARBA00022840"/>
    </source>
</evidence>
<dbReference type="PANTHER" id="PTHR24346">
    <property type="entry name" value="MAP/MICROTUBULE AFFINITY-REGULATING KINASE"/>
    <property type="match status" value="1"/>
</dbReference>
<gene>
    <name evidence="9" type="primary">KIN1</name>
    <name evidence="9" type="ORF">TCON_0727</name>
</gene>
<protein>
    <submittedName>
        <fullName evidence="9">Serine/threonine-protein kinase KIN1 like protein</fullName>
    </submittedName>
</protein>
<keyword evidence="3" id="KW-0808">Transferase</keyword>
<dbReference type="PROSITE" id="PS50011">
    <property type="entry name" value="PROTEIN_KINASE_DOM"/>
    <property type="match status" value="1"/>
</dbReference>
<evidence type="ECO:0000256" key="3">
    <source>
        <dbReference type="ARBA" id="ARBA00022679"/>
    </source>
</evidence>
<dbReference type="PANTHER" id="PTHR24346:SF82">
    <property type="entry name" value="KP78A-RELATED"/>
    <property type="match status" value="1"/>
</dbReference>
<dbReference type="PROSITE" id="PS00107">
    <property type="entry name" value="PROTEIN_KINASE_ATP"/>
    <property type="match status" value="1"/>
</dbReference>
<dbReference type="InterPro" id="IPR008271">
    <property type="entry name" value="Ser/Thr_kinase_AS"/>
</dbReference>
<sequence length="578" mass="66874">MVNIHDNSSTSDINDKLENVMREISINNKNNDDLLYSTSEEDNARDLNRELLMKHKKTFCSSSEPAMEDSVIPYVSLDSKGPDTIGDYKMIHSLGIGSTGKVSLAVNNITGDKVAIKAISRQLINETPEYKHSRTNRIYREVLISALLNHPHIVKLLDFKVDATQFYLIFEYVRGKSLTNILERKERLNESECRRYFRQMISALDYIHSNMIAHRDLKLENIMVDEYGNIRILDFGLANYYDSAGKLDTFCGSLYFAAPELLSGHDYQGPDVDVWSLGVVLYVIAIGKMPFEDVTSEGLKTKIRTGELVIQGEISDSLRSLITGMLCKDPRARFTLQEVINSEWVNEEYTIPIESYKPRRYPLVKLHKKYLCALSKVVDDDVFNLEKDILEYFEQCKNRRRKNLCVHKASVCLYYLIHEAIDELNLRNTPWPDLSGSKERVLQNFIEFLYTREKEISFGRYYSAPPLIREDELTSEDDSTDIPEIRSTFFKGFMRGIEIKKIDPEKIRRKLYIFLFQKGISYQIKPKYIICTKGDLIFRISIFLNIIFRKYYLGIKRISGPKGTMKAIIGELSNLVQK</sequence>
<dbReference type="InterPro" id="IPR011009">
    <property type="entry name" value="Kinase-like_dom_sf"/>
</dbReference>
<evidence type="ECO:0000256" key="4">
    <source>
        <dbReference type="ARBA" id="ARBA00022741"/>
    </source>
</evidence>
<evidence type="ECO:0000256" key="2">
    <source>
        <dbReference type="ARBA" id="ARBA00022527"/>
    </source>
</evidence>
<organism evidence="9 10">
    <name type="scientific">Astathelohania contejeani</name>
    <dbReference type="NCBI Taxonomy" id="164912"/>
    <lineage>
        <taxon>Eukaryota</taxon>
        <taxon>Fungi</taxon>
        <taxon>Fungi incertae sedis</taxon>
        <taxon>Microsporidia</taxon>
        <taxon>Astathelohaniidae</taxon>
        <taxon>Astathelohania</taxon>
    </lineage>
</organism>
<keyword evidence="4 7" id="KW-0547">Nucleotide-binding</keyword>
<proteinExistence type="inferred from homology"/>
<evidence type="ECO:0000256" key="7">
    <source>
        <dbReference type="PROSITE-ProRule" id="PRU10141"/>
    </source>
</evidence>
<evidence type="ECO:0000259" key="8">
    <source>
        <dbReference type="PROSITE" id="PS50011"/>
    </source>
</evidence>
<evidence type="ECO:0000256" key="5">
    <source>
        <dbReference type="ARBA" id="ARBA00022777"/>
    </source>
</evidence>
<dbReference type="GO" id="GO:0016301">
    <property type="term" value="F:kinase activity"/>
    <property type="evidence" value="ECO:0007669"/>
    <property type="project" value="UniProtKB-KW"/>
</dbReference>
<feature type="binding site" evidence="7">
    <location>
        <position position="117"/>
    </location>
    <ligand>
        <name>ATP</name>
        <dbReference type="ChEBI" id="CHEBI:30616"/>
    </ligand>
</feature>
<dbReference type="EMBL" id="SBIQ01000030">
    <property type="protein sequence ID" value="KAF7684084.1"/>
    <property type="molecule type" value="Genomic_DNA"/>
</dbReference>
<dbReference type="Gene3D" id="1.10.510.10">
    <property type="entry name" value="Transferase(Phosphotransferase) domain 1"/>
    <property type="match status" value="1"/>
</dbReference>
<dbReference type="Pfam" id="PF00069">
    <property type="entry name" value="Pkinase"/>
    <property type="match status" value="1"/>
</dbReference>
<keyword evidence="2" id="KW-0723">Serine/threonine-protein kinase</keyword>
<keyword evidence="6 7" id="KW-0067">ATP-binding</keyword>
<keyword evidence="5 9" id="KW-0418">Kinase</keyword>
<comment type="caution">
    <text evidence="9">The sequence shown here is derived from an EMBL/GenBank/DDBJ whole genome shotgun (WGS) entry which is preliminary data.</text>
</comment>
<dbReference type="CDD" id="cd14003">
    <property type="entry name" value="STKc_AMPK-like"/>
    <property type="match status" value="1"/>
</dbReference>
<dbReference type="SUPFAM" id="SSF56112">
    <property type="entry name" value="Protein kinase-like (PK-like)"/>
    <property type="match status" value="1"/>
</dbReference>
<dbReference type="SMART" id="SM00220">
    <property type="entry name" value="S_TKc"/>
    <property type="match status" value="1"/>
</dbReference>